<protein>
    <recommendedName>
        <fullName evidence="2">Heterokaryon incompatibility domain-containing protein</fullName>
    </recommendedName>
</protein>
<name>A0A1L7X4J7_9HELO</name>
<dbReference type="STRING" id="576137.A0A1L7X4J7"/>
<keyword evidence="1" id="KW-0812">Transmembrane</keyword>
<dbReference type="OrthoDB" id="5416609at2759"/>
<organism evidence="3 4">
    <name type="scientific">Phialocephala subalpina</name>
    <dbReference type="NCBI Taxonomy" id="576137"/>
    <lineage>
        <taxon>Eukaryota</taxon>
        <taxon>Fungi</taxon>
        <taxon>Dikarya</taxon>
        <taxon>Ascomycota</taxon>
        <taxon>Pezizomycotina</taxon>
        <taxon>Leotiomycetes</taxon>
        <taxon>Helotiales</taxon>
        <taxon>Mollisiaceae</taxon>
        <taxon>Phialocephala</taxon>
        <taxon>Phialocephala fortinii species complex</taxon>
    </lineage>
</organism>
<keyword evidence="4" id="KW-1185">Reference proteome</keyword>
<dbReference type="Proteomes" id="UP000184330">
    <property type="component" value="Unassembled WGS sequence"/>
</dbReference>
<dbReference type="EMBL" id="FJOG01000015">
    <property type="protein sequence ID" value="CZR59939.1"/>
    <property type="molecule type" value="Genomic_DNA"/>
</dbReference>
<evidence type="ECO:0000259" key="2">
    <source>
        <dbReference type="Pfam" id="PF06985"/>
    </source>
</evidence>
<dbReference type="PANTHER" id="PTHR24148:SF64">
    <property type="entry name" value="HETEROKARYON INCOMPATIBILITY DOMAIN-CONTAINING PROTEIN"/>
    <property type="match status" value="1"/>
</dbReference>
<evidence type="ECO:0000256" key="1">
    <source>
        <dbReference type="SAM" id="Phobius"/>
    </source>
</evidence>
<sequence length="680" mass="76785">MATKRMQNIYQSVALNPAVEEIRTVKVQSGSGNVIFCELERLVLPQPDPDAKGESSKPVKANYTALSYMWDYNTSIFPPLTPWRRRNQISFNGALLTVKPNLHAALHQLRHETEPRIFWIDAICINQADDNEKTSQVKLMRKIYALAEKTVVWLGQETYVSAQGFKSVRFLADIMRPSQPHQPRPSSQSFTGSNRDLWHVGAFTLLLRNPYFTRIWIVQEIGLSQNLEFRGGEESVSLSDLALAAAAAAFSALGSKNSLNFTNILAVRSLIRGRPQEGLEDPSWMHAKAAGERLTLVRDIFSIMSLFRGSQAGKKVDKIFGLLGLCREMENSQTFGIEEDYSLSVTDAYIRTAISILVGRRGFDLFAALRLQPDHWYAFKLPSWVPDWSDTQQFAVPINAGPGGHTEARQSEFDYRVENASSLLRSDLRTHILYLSGNLIDEITEIGQACNTEKAQASAWFCFKTMFNFAGSHRLETFVNWWTQFDGKGNESVSQEFLATVTCGRDSMHNTTTIMELIGRFQQSGFRDLNMFFKLAWALIPIRASELYFRPTLERLHIITLQCLSLPITLFLATYLCFAIWPRLVMFKLRQQEEDFYDNGLAHMEGRTVARTEKGRLALVPDGTRHGDLVAICKGGRVPLILRNASSKGRFQIVGEGYVHGAMDVGEGYDEDRCMKLAIV</sequence>
<dbReference type="Pfam" id="PF06985">
    <property type="entry name" value="HET"/>
    <property type="match status" value="1"/>
</dbReference>
<feature type="transmembrane region" description="Helical" evidence="1">
    <location>
        <begin position="559"/>
        <end position="581"/>
    </location>
</feature>
<proteinExistence type="predicted"/>
<dbReference type="InterPro" id="IPR052895">
    <property type="entry name" value="HetReg/Transcr_Mod"/>
</dbReference>
<gene>
    <name evidence="3" type="ORF">PAC_09834</name>
</gene>
<evidence type="ECO:0000313" key="4">
    <source>
        <dbReference type="Proteomes" id="UP000184330"/>
    </source>
</evidence>
<dbReference type="PANTHER" id="PTHR24148">
    <property type="entry name" value="ANKYRIN REPEAT DOMAIN-CONTAINING PROTEIN 39 HOMOLOG-RELATED"/>
    <property type="match status" value="1"/>
</dbReference>
<dbReference type="InterPro" id="IPR010730">
    <property type="entry name" value="HET"/>
</dbReference>
<reference evidence="3 4" key="1">
    <citation type="submission" date="2016-03" db="EMBL/GenBank/DDBJ databases">
        <authorList>
            <person name="Ploux O."/>
        </authorList>
    </citation>
    <scope>NUCLEOTIDE SEQUENCE [LARGE SCALE GENOMIC DNA]</scope>
    <source>
        <strain evidence="3 4">UAMH 11012</strain>
    </source>
</reference>
<feature type="domain" description="Heterokaryon incompatibility" evidence="2">
    <location>
        <begin position="63"/>
        <end position="220"/>
    </location>
</feature>
<accession>A0A1L7X4J7</accession>
<keyword evidence="1" id="KW-0472">Membrane</keyword>
<evidence type="ECO:0000313" key="3">
    <source>
        <dbReference type="EMBL" id="CZR59939.1"/>
    </source>
</evidence>
<keyword evidence="1" id="KW-1133">Transmembrane helix</keyword>
<dbReference type="Pfam" id="PF26639">
    <property type="entry name" value="Het-6_barrel"/>
    <property type="match status" value="1"/>
</dbReference>
<dbReference type="AlphaFoldDB" id="A0A1L7X4J7"/>